<organism evidence="2">
    <name type="scientific">uncultured Caudovirales phage</name>
    <dbReference type="NCBI Taxonomy" id="2100421"/>
    <lineage>
        <taxon>Viruses</taxon>
        <taxon>Duplodnaviria</taxon>
        <taxon>Heunggongvirae</taxon>
        <taxon>Uroviricota</taxon>
        <taxon>Caudoviricetes</taxon>
        <taxon>Peduoviridae</taxon>
        <taxon>Maltschvirus</taxon>
        <taxon>Maltschvirus maltsch</taxon>
    </lineage>
</organism>
<keyword evidence="1" id="KW-1133">Transmembrane helix</keyword>
<proteinExistence type="predicted"/>
<keyword evidence="1" id="KW-0472">Membrane</keyword>
<evidence type="ECO:0000313" key="2">
    <source>
        <dbReference type="EMBL" id="CAB4222388.1"/>
    </source>
</evidence>
<name>A0A6J5T463_9CAUD</name>
<accession>A0A6J5T463</accession>
<reference evidence="2" key="1">
    <citation type="submission" date="2020-05" db="EMBL/GenBank/DDBJ databases">
        <authorList>
            <person name="Chiriac C."/>
            <person name="Salcher M."/>
            <person name="Ghai R."/>
            <person name="Kavagutti S V."/>
        </authorList>
    </citation>
    <scope>NUCLEOTIDE SEQUENCE</scope>
</reference>
<feature type="transmembrane region" description="Helical" evidence="1">
    <location>
        <begin position="12"/>
        <end position="35"/>
    </location>
</feature>
<protein>
    <submittedName>
        <fullName evidence="2">Uncharacterized protein</fullName>
    </submittedName>
</protein>
<evidence type="ECO:0000256" key="1">
    <source>
        <dbReference type="SAM" id="Phobius"/>
    </source>
</evidence>
<gene>
    <name evidence="2" type="ORF">UFOVP1655_92</name>
</gene>
<dbReference type="EMBL" id="LR797523">
    <property type="protein sequence ID" value="CAB4222388.1"/>
    <property type="molecule type" value="Genomic_DNA"/>
</dbReference>
<sequence length="36" mass="3976">MTVEKILKGAFIVSTFAWVMMTMTLILTVVFGLGLL</sequence>
<keyword evidence="1" id="KW-0812">Transmembrane</keyword>